<sequence>MFEFPRRKDLNVVLFSSTLGIESSLEEITLKLSEIFRYLLLARVSNLLVVDDSNGLYKLIKEIHRYALTPPYLKRKIPKKRALSKVGLLAPMNVYYHVVHRFPVEGEVRIGKNGDFGLKERLGKEFDTVLITDSTKMKYVPYQRVYYDGFQLRKIKLPEVEKMSNVIVGSRSGKDPFLYSEEIRKLYETGGLTLILGPPKGELIRNLGEKYISRSYNFVPRQGVSDVRVEEALAFSLAVLNSILK</sequence>
<evidence type="ECO:0000313" key="2">
    <source>
        <dbReference type="Proteomes" id="UP000053480"/>
    </source>
</evidence>
<gene>
    <name evidence="1" type="ORF">TQ35_0000750</name>
</gene>
<evidence type="ECO:0000313" key="1">
    <source>
        <dbReference type="EMBL" id="MEW9490737.1"/>
    </source>
</evidence>
<proteinExistence type="predicted"/>
<accession>A0ACC6TLK9</accession>
<dbReference type="Proteomes" id="UP000053480">
    <property type="component" value="Unassembled WGS sequence"/>
</dbReference>
<name>A0ACC6TLK9_9CREN</name>
<organism evidence="1 2">
    <name type="scientific">Candidatus Aramenus sulfurataquae</name>
    <dbReference type="NCBI Taxonomy" id="1326980"/>
    <lineage>
        <taxon>Archaea</taxon>
        <taxon>Thermoproteota</taxon>
        <taxon>Thermoprotei</taxon>
        <taxon>Sulfolobales</taxon>
        <taxon>Sulfolobaceae</taxon>
        <taxon>Candidatus Aramenus</taxon>
    </lineage>
</organism>
<reference evidence="1" key="1">
    <citation type="submission" date="2024-07" db="EMBL/GenBank/DDBJ databases">
        <title>Metagenome and Metagenome-Assembled Genomes of Archaea from a hot spring from the geothermal field of Los Azufres, Mexico.</title>
        <authorList>
            <person name="Marin-Paredes R."/>
            <person name="Martinez-Romero E."/>
            <person name="Servin-Garciduenas L.E."/>
        </authorList>
    </citation>
    <scope>NUCLEOTIDE SEQUENCE</scope>
    <source>
        <strain evidence="1">AZ1-454</strain>
    </source>
</reference>
<comment type="caution">
    <text evidence="1">The sequence shown here is derived from an EMBL/GenBank/DDBJ whole genome shotgun (WGS) entry which is preliminary data.</text>
</comment>
<protein>
    <submittedName>
        <fullName evidence="1">Uncharacterized protein</fullName>
    </submittedName>
</protein>
<dbReference type="EMBL" id="JZWS03000001">
    <property type="protein sequence ID" value="MEW9490737.1"/>
    <property type="molecule type" value="Genomic_DNA"/>
</dbReference>